<dbReference type="AlphaFoldDB" id="A0A1Q6DSH2"/>
<sequence length="121" mass="13673">MVKAINCGQNMHNLDFSYSSSSISSLSFNESISDFFKEDEEDTYTITFKAISSIGNYFSLYIHENFTTECSTLDYTPSSQGHEKDKKVLSVGFGVVESEFGDDWYGRNPDWGENLEDLGEV</sequence>
<dbReference type="STRING" id="1903181.BTN85_1936"/>
<organism evidence="1 2">
    <name type="scientific">Methanohalarchaeum thermophilum</name>
    <dbReference type="NCBI Taxonomy" id="1903181"/>
    <lineage>
        <taxon>Archaea</taxon>
        <taxon>Methanobacteriati</taxon>
        <taxon>Methanobacteriota</taxon>
        <taxon>Methanonatronarchaeia</taxon>
        <taxon>Methanonatronarchaeales</taxon>
        <taxon>Methanonatronarchaeaceae</taxon>
        <taxon>Candidatus Methanohalarchaeum</taxon>
    </lineage>
</organism>
<keyword evidence="2" id="KW-1185">Reference proteome</keyword>
<proteinExistence type="predicted"/>
<gene>
    <name evidence="1" type="ORF">BTN85_1936</name>
</gene>
<name>A0A1Q6DSH2_METT1</name>
<dbReference type="EMBL" id="MSDW01000002">
    <property type="protein sequence ID" value="OKY77288.1"/>
    <property type="molecule type" value="Genomic_DNA"/>
</dbReference>
<reference evidence="1" key="1">
    <citation type="submission" date="2016-12" db="EMBL/GenBank/DDBJ databases">
        <title>Discovery of methanogenic haloarchaea.</title>
        <authorList>
            <person name="Sorokin D.Y."/>
            <person name="Makarova K.S."/>
            <person name="Abbas B."/>
            <person name="Ferrer M."/>
            <person name="Golyshin P.N."/>
        </authorList>
    </citation>
    <scope>NUCLEOTIDE SEQUENCE [LARGE SCALE GENOMIC DNA]</scope>
    <source>
        <strain evidence="1">HMET1</strain>
    </source>
</reference>
<dbReference type="InParanoid" id="A0A1Q6DSH2"/>
<comment type="caution">
    <text evidence="1">The sequence shown here is derived from an EMBL/GenBank/DDBJ whole genome shotgun (WGS) entry which is preliminary data.</text>
</comment>
<evidence type="ECO:0000313" key="1">
    <source>
        <dbReference type="EMBL" id="OKY77288.1"/>
    </source>
</evidence>
<accession>A0A1Q6DSH2</accession>
<dbReference type="Proteomes" id="UP000185744">
    <property type="component" value="Unassembled WGS sequence"/>
</dbReference>
<evidence type="ECO:0000313" key="2">
    <source>
        <dbReference type="Proteomes" id="UP000185744"/>
    </source>
</evidence>
<protein>
    <submittedName>
        <fullName evidence="1">Uncharacterized protein</fullName>
    </submittedName>
</protein>